<gene>
    <name evidence="4" type="ORF">GCM10017620_29840</name>
</gene>
<reference evidence="4" key="2">
    <citation type="submission" date="2023-01" db="EMBL/GenBank/DDBJ databases">
        <authorList>
            <person name="Sun Q."/>
            <person name="Evtushenko L."/>
        </authorList>
    </citation>
    <scope>NUCLEOTIDE SEQUENCE</scope>
    <source>
        <strain evidence="4">VKM B-1499</strain>
    </source>
</reference>
<evidence type="ECO:0000259" key="3">
    <source>
        <dbReference type="Pfam" id="PF17996"/>
    </source>
</evidence>
<dbReference type="InterPro" id="IPR036514">
    <property type="entry name" value="SGNH_hydro_sf"/>
</dbReference>
<feature type="domain" description="SGNH hydrolase-type esterase" evidence="2">
    <location>
        <begin position="155"/>
        <end position="319"/>
    </location>
</feature>
<dbReference type="InterPro" id="IPR013830">
    <property type="entry name" value="SGNH_hydro"/>
</dbReference>
<sequence length="368" mass="39588">MDTVKRLWCATLLSVALSVPVAACAQTLKVSPAIEVQAGSASLPLHVGGRVQQRGGAYLSQWPGAYFEAAFSGREVFFRTGEGDVHLRVTVDGQAVSVLRPGHGLHRIGGLADGDHRLRIEIVSENQTAPINFEGVFGVPARAKVVAPRARQIEFIGDSHTVGYANTSSVRDCSDEAVWETTDTGAGIAGVLARRYDADYQVNAISGRGVVRNYGGVARDTLPQAYPFTLFDKQVWYADAAWRPQVIVVALGTNDFSTELTSDERWKSREALTNDYEIAYAAFLRGLRLRSPDAHIVAWGGEGSEMAAASQRVVARLRAEGDARIVFAPVAGMGLTACHWHPDLADDRAVAAAVAAILDMDADLWAGR</sequence>
<dbReference type="InterPro" id="IPR037461">
    <property type="entry name" value="CtCE2-like_dom"/>
</dbReference>
<dbReference type="EMBL" id="BSFD01000011">
    <property type="protein sequence ID" value="GLK50010.1"/>
    <property type="molecule type" value="Genomic_DNA"/>
</dbReference>
<keyword evidence="1" id="KW-0732">Signal</keyword>
<name>A0ABQ5TD33_9CAUL</name>
<dbReference type="Pfam" id="PF13472">
    <property type="entry name" value="Lipase_GDSL_2"/>
    <property type="match status" value="1"/>
</dbReference>
<protein>
    <submittedName>
        <fullName evidence="4">Lipase</fullName>
    </submittedName>
</protein>
<evidence type="ECO:0000259" key="2">
    <source>
        <dbReference type="Pfam" id="PF13472"/>
    </source>
</evidence>
<dbReference type="CDD" id="cd01831">
    <property type="entry name" value="Endoglucanase_E_like"/>
    <property type="match status" value="1"/>
</dbReference>
<dbReference type="Gene3D" id="3.40.50.1110">
    <property type="entry name" value="SGNH hydrolase"/>
    <property type="match status" value="1"/>
</dbReference>
<feature type="domain" description="Carbohydrate esterase 2 N-terminal" evidence="3">
    <location>
        <begin position="48"/>
        <end position="137"/>
    </location>
</feature>
<feature type="signal peptide" evidence="1">
    <location>
        <begin position="1"/>
        <end position="25"/>
    </location>
</feature>
<evidence type="ECO:0000256" key="1">
    <source>
        <dbReference type="SAM" id="SignalP"/>
    </source>
</evidence>
<evidence type="ECO:0000313" key="4">
    <source>
        <dbReference type="EMBL" id="GLK50010.1"/>
    </source>
</evidence>
<dbReference type="PANTHER" id="PTHR37834">
    <property type="entry name" value="GDSL-LIKE LIPASE/ACYLHYDROLASE DOMAIN PROTEIN (AFU_ORTHOLOGUE AFUA_2G00620)"/>
    <property type="match status" value="1"/>
</dbReference>
<feature type="chain" id="PRO_5045474062" evidence="1">
    <location>
        <begin position="26"/>
        <end position="368"/>
    </location>
</feature>
<dbReference type="InterPro" id="IPR052762">
    <property type="entry name" value="PCW_deacetylase/CE"/>
</dbReference>
<comment type="caution">
    <text evidence="4">The sequence shown here is derived from an EMBL/GenBank/DDBJ whole genome shotgun (WGS) entry which is preliminary data.</text>
</comment>
<proteinExistence type="predicted"/>
<dbReference type="SUPFAM" id="SSF52266">
    <property type="entry name" value="SGNH hydrolase"/>
    <property type="match status" value="1"/>
</dbReference>
<keyword evidence="5" id="KW-1185">Reference proteome</keyword>
<dbReference type="InterPro" id="IPR040794">
    <property type="entry name" value="CE2_N"/>
</dbReference>
<accession>A0ABQ5TD33</accession>
<reference evidence="4" key="1">
    <citation type="journal article" date="2014" name="Int. J. Syst. Evol. Microbiol.">
        <title>Complete genome of a new Firmicutes species belonging to the dominant human colonic microbiota ('Ruminococcus bicirculans') reveals two chromosomes and a selective capacity to utilize plant glucans.</title>
        <authorList>
            <consortium name="NISC Comparative Sequencing Program"/>
            <person name="Wegmann U."/>
            <person name="Louis P."/>
            <person name="Goesmann A."/>
            <person name="Henrissat B."/>
            <person name="Duncan S.H."/>
            <person name="Flint H.J."/>
        </authorList>
    </citation>
    <scope>NUCLEOTIDE SEQUENCE</scope>
    <source>
        <strain evidence="4">VKM B-1499</strain>
    </source>
</reference>
<dbReference type="Pfam" id="PF17996">
    <property type="entry name" value="CE2_N"/>
    <property type="match status" value="1"/>
</dbReference>
<dbReference type="Proteomes" id="UP001143509">
    <property type="component" value="Unassembled WGS sequence"/>
</dbReference>
<dbReference type="RefSeq" id="WP_271166177.1">
    <property type="nucleotide sequence ID" value="NZ_BSFD01000011.1"/>
</dbReference>
<organism evidence="4 5">
    <name type="scientific">Brevundimonas intermedia</name>
    <dbReference type="NCBI Taxonomy" id="74315"/>
    <lineage>
        <taxon>Bacteria</taxon>
        <taxon>Pseudomonadati</taxon>
        <taxon>Pseudomonadota</taxon>
        <taxon>Alphaproteobacteria</taxon>
        <taxon>Caulobacterales</taxon>
        <taxon>Caulobacteraceae</taxon>
        <taxon>Brevundimonas</taxon>
    </lineage>
</organism>
<dbReference type="Gene3D" id="2.60.120.260">
    <property type="entry name" value="Galactose-binding domain-like"/>
    <property type="match status" value="1"/>
</dbReference>
<evidence type="ECO:0000313" key="5">
    <source>
        <dbReference type="Proteomes" id="UP001143509"/>
    </source>
</evidence>
<dbReference type="PANTHER" id="PTHR37834:SF2">
    <property type="entry name" value="ESTERASE, SGNH HYDROLASE-TYPE"/>
    <property type="match status" value="1"/>
</dbReference>